<comment type="similarity">
    <text evidence="1">Belongs to the YciI family.</text>
</comment>
<dbReference type="Proteomes" id="UP001596161">
    <property type="component" value="Unassembled WGS sequence"/>
</dbReference>
<feature type="domain" description="YCII-related" evidence="3">
    <location>
        <begin position="72"/>
        <end position="141"/>
    </location>
</feature>
<dbReference type="SUPFAM" id="SSF54909">
    <property type="entry name" value="Dimeric alpha+beta barrel"/>
    <property type="match status" value="1"/>
</dbReference>
<evidence type="ECO:0000259" key="3">
    <source>
        <dbReference type="Pfam" id="PF03795"/>
    </source>
</evidence>
<dbReference type="Pfam" id="PF03795">
    <property type="entry name" value="YCII"/>
    <property type="match status" value="1"/>
</dbReference>
<feature type="signal peptide" evidence="2">
    <location>
        <begin position="1"/>
        <end position="25"/>
    </location>
</feature>
<comment type="caution">
    <text evidence="4">The sequence shown here is derived from an EMBL/GenBank/DDBJ whole genome shotgun (WGS) entry which is preliminary data.</text>
</comment>
<name>A0ABW0EBG5_9BACT</name>
<reference evidence="5" key="1">
    <citation type="journal article" date="2019" name="Int. J. Syst. Evol. Microbiol.">
        <title>The Global Catalogue of Microorganisms (GCM) 10K type strain sequencing project: providing services to taxonomists for standard genome sequencing and annotation.</title>
        <authorList>
            <consortium name="The Broad Institute Genomics Platform"/>
            <consortium name="The Broad Institute Genome Sequencing Center for Infectious Disease"/>
            <person name="Wu L."/>
            <person name="Ma J."/>
        </authorList>
    </citation>
    <scope>NUCLEOTIDE SEQUENCE [LARGE SCALE GENOMIC DNA]</scope>
    <source>
        <strain evidence="5">KACC 12602</strain>
    </source>
</reference>
<accession>A0ABW0EBG5</accession>
<evidence type="ECO:0000256" key="1">
    <source>
        <dbReference type="ARBA" id="ARBA00007689"/>
    </source>
</evidence>
<evidence type="ECO:0000256" key="2">
    <source>
        <dbReference type="SAM" id="SignalP"/>
    </source>
</evidence>
<dbReference type="Gene3D" id="3.30.70.1060">
    <property type="entry name" value="Dimeric alpha+beta barrel"/>
    <property type="match status" value="1"/>
</dbReference>
<feature type="chain" id="PRO_5045927987" evidence="2">
    <location>
        <begin position="26"/>
        <end position="171"/>
    </location>
</feature>
<proteinExistence type="inferred from homology"/>
<protein>
    <submittedName>
        <fullName evidence="4">YciI family protein</fullName>
    </submittedName>
</protein>
<evidence type="ECO:0000313" key="4">
    <source>
        <dbReference type="EMBL" id="MFC5271674.1"/>
    </source>
</evidence>
<gene>
    <name evidence="4" type="ORF">ACFPIB_13730</name>
</gene>
<keyword evidence="5" id="KW-1185">Reference proteome</keyword>
<keyword evidence="2" id="KW-0732">Signal</keyword>
<organism evidence="4 5">
    <name type="scientific">Adhaeribacter terreus</name>
    <dbReference type="NCBI Taxonomy" id="529703"/>
    <lineage>
        <taxon>Bacteria</taxon>
        <taxon>Pseudomonadati</taxon>
        <taxon>Bacteroidota</taxon>
        <taxon>Cytophagia</taxon>
        <taxon>Cytophagales</taxon>
        <taxon>Hymenobacteraceae</taxon>
        <taxon>Adhaeribacter</taxon>
    </lineage>
</organism>
<sequence>MKNCSTLFLASLTVLLLNTSCSSTSKTVSASNSAPAKSIEASGYDAALAQQLGADEYGMKQYVMAFLKSGPNRDQDKTVAAALQKAHLNNINRLAEEGKLVVAGPFLDKGEVRGIYIFNVTSIEEAQKLTETDPAIQAGRLVMELHPWYGSAALMQVNDTHKKLEKKNVAE</sequence>
<dbReference type="RefSeq" id="WP_378018034.1">
    <property type="nucleotide sequence ID" value="NZ_JBHSKT010000008.1"/>
</dbReference>
<dbReference type="InterPro" id="IPR011008">
    <property type="entry name" value="Dimeric_a/b-barrel"/>
</dbReference>
<evidence type="ECO:0000313" key="5">
    <source>
        <dbReference type="Proteomes" id="UP001596161"/>
    </source>
</evidence>
<dbReference type="EMBL" id="JBHSKT010000008">
    <property type="protein sequence ID" value="MFC5271674.1"/>
    <property type="molecule type" value="Genomic_DNA"/>
</dbReference>
<dbReference type="InterPro" id="IPR005545">
    <property type="entry name" value="YCII"/>
</dbReference>